<accession>A0A930YH17</accession>
<sequence length="314" mass="33827">MIDEVWLADALAGVAPGPTESPGVDRLMNILRSCADAFAARRSDVVSPKLFEPARGLRHDEASSFLAAVDSGFAQIDPAGFVTLPTVRVKRPTGRYALLAKSGSGVSVNHEYLVQVGAAYELVRDLAWSGGELDFERGEFDALGHGNSGRPVLVMEAKARATGRDSLETLVRAWLMFARDQTASTESNPGRKWTELQRLCSGGPVRVWLVADAARWALTARLVGSMVELAPAIEPHRANVQANEEASMIEAIAYDPDFHRPGTRAAGGACSWHGVTCQGTPVVSFQDQSGDRQSGCERSVRELVERGEMAAPQR</sequence>
<organism evidence="2 3">
    <name type="scientific">Nocardioides agariphilus</name>
    <dbReference type="NCBI Taxonomy" id="433664"/>
    <lineage>
        <taxon>Bacteria</taxon>
        <taxon>Bacillati</taxon>
        <taxon>Actinomycetota</taxon>
        <taxon>Actinomycetes</taxon>
        <taxon>Propionibacteriales</taxon>
        <taxon>Nocardioidaceae</taxon>
        <taxon>Nocardioides</taxon>
    </lineage>
</organism>
<dbReference type="AlphaFoldDB" id="A0A930YH17"/>
<reference evidence="2" key="1">
    <citation type="submission" date="2020-11" db="EMBL/GenBank/DDBJ databases">
        <title>Nocardioides cynanchi sp. nov., isolated from soil of rhizosphere of Cynanchum wilfordii.</title>
        <authorList>
            <person name="Lee J.-S."/>
            <person name="Suh M.K."/>
            <person name="Kim J.-S."/>
        </authorList>
    </citation>
    <scope>NUCLEOTIDE SEQUENCE</scope>
    <source>
        <strain evidence="2">KCTC 19276</strain>
    </source>
</reference>
<proteinExistence type="predicted"/>
<feature type="compositionally biased region" description="Basic and acidic residues" evidence="1">
    <location>
        <begin position="294"/>
        <end position="308"/>
    </location>
</feature>
<dbReference type="RefSeq" id="WP_194694772.1">
    <property type="nucleotide sequence ID" value="NZ_JADKPO010000002.1"/>
</dbReference>
<feature type="region of interest" description="Disordered" evidence="1">
    <location>
        <begin position="286"/>
        <end position="314"/>
    </location>
</feature>
<name>A0A930YH17_9ACTN</name>
<evidence type="ECO:0000313" key="3">
    <source>
        <dbReference type="Proteomes" id="UP000660668"/>
    </source>
</evidence>
<dbReference type="Proteomes" id="UP000660668">
    <property type="component" value="Unassembled WGS sequence"/>
</dbReference>
<comment type="caution">
    <text evidence="2">The sequence shown here is derived from an EMBL/GenBank/DDBJ whole genome shotgun (WGS) entry which is preliminary data.</text>
</comment>
<evidence type="ECO:0000313" key="2">
    <source>
        <dbReference type="EMBL" id="MBF4766617.1"/>
    </source>
</evidence>
<keyword evidence="3" id="KW-1185">Reference proteome</keyword>
<protein>
    <submittedName>
        <fullName evidence="2">Uncharacterized protein</fullName>
    </submittedName>
</protein>
<gene>
    <name evidence="2" type="ORF">ISU10_02405</name>
</gene>
<evidence type="ECO:0000256" key="1">
    <source>
        <dbReference type="SAM" id="MobiDB-lite"/>
    </source>
</evidence>
<dbReference type="EMBL" id="JADKPO010000002">
    <property type="protein sequence ID" value="MBF4766617.1"/>
    <property type="molecule type" value="Genomic_DNA"/>
</dbReference>